<sequence>MGRIYAGANSILVMDPAISRISFSSLSAHQRMTETEPLTDCHVDWRNMMAVAVVDSSPWMARSWPLQEAALTSAIYVRFADHMFRYEGSHLGISITLEMLPNQIQNAHILSWGRLRIPNEFPLMSFSRKKWYATRPMPNSSRSGISSPEGPPRTLTMFRPFSRRFCIGA</sequence>
<comment type="caution">
    <text evidence="2">The sequence shown here is derived from an EMBL/GenBank/DDBJ whole genome shotgun (WGS) entry which is preliminary data.</text>
</comment>
<evidence type="ECO:0000256" key="1">
    <source>
        <dbReference type="SAM" id="MobiDB-lite"/>
    </source>
</evidence>
<name>A0AA40AAR6_9PEZI</name>
<organism evidence="2 3">
    <name type="scientific">Lasiosphaeria miniovina</name>
    <dbReference type="NCBI Taxonomy" id="1954250"/>
    <lineage>
        <taxon>Eukaryota</taxon>
        <taxon>Fungi</taxon>
        <taxon>Dikarya</taxon>
        <taxon>Ascomycota</taxon>
        <taxon>Pezizomycotina</taxon>
        <taxon>Sordariomycetes</taxon>
        <taxon>Sordariomycetidae</taxon>
        <taxon>Sordariales</taxon>
        <taxon>Lasiosphaeriaceae</taxon>
        <taxon>Lasiosphaeria</taxon>
    </lineage>
</organism>
<dbReference type="RefSeq" id="XP_060293778.1">
    <property type="nucleotide sequence ID" value="XM_060434463.1"/>
</dbReference>
<gene>
    <name evidence="2" type="ORF">B0T26DRAFT_338057</name>
</gene>
<evidence type="ECO:0008006" key="4">
    <source>
        <dbReference type="Google" id="ProtNLM"/>
    </source>
</evidence>
<reference evidence="2" key="1">
    <citation type="submission" date="2023-06" db="EMBL/GenBank/DDBJ databases">
        <title>Genome-scale phylogeny and comparative genomics of the fungal order Sordariales.</title>
        <authorList>
            <consortium name="Lawrence Berkeley National Laboratory"/>
            <person name="Hensen N."/>
            <person name="Bonometti L."/>
            <person name="Westerberg I."/>
            <person name="Brannstrom I.O."/>
            <person name="Guillou S."/>
            <person name="Cros-Aarteil S."/>
            <person name="Calhoun S."/>
            <person name="Haridas S."/>
            <person name="Kuo A."/>
            <person name="Mondo S."/>
            <person name="Pangilinan J."/>
            <person name="Riley R."/>
            <person name="LaButti K."/>
            <person name="Andreopoulos B."/>
            <person name="Lipzen A."/>
            <person name="Chen C."/>
            <person name="Yanf M."/>
            <person name="Daum C."/>
            <person name="Ng V."/>
            <person name="Clum A."/>
            <person name="Steindorff A."/>
            <person name="Ohm R."/>
            <person name="Martin F."/>
            <person name="Silar P."/>
            <person name="Natvig D."/>
            <person name="Lalanne C."/>
            <person name="Gautier V."/>
            <person name="Ament-velasquez S.L."/>
            <person name="Kruys A."/>
            <person name="Hutchinson M.I."/>
            <person name="Powell A.J."/>
            <person name="Barry K."/>
            <person name="Miller A.N."/>
            <person name="Grigoriev I.V."/>
            <person name="Debuchy R."/>
            <person name="Gladieux P."/>
            <person name="Thoren M.H."/>
            <person name="Johannesson H."/>
        </authorList>
    </citation>
    <scope>NUCLEOTIDE SEQUENCE</scope>
    <source>
        <strain evidence="2">SMH2392-1A</strain>
    </source>
</reference>
<keyword evidence="3" id="KW-1185">Reference proteome</keyword>
<dbReference type="AlphaFoldDB" id="A0AA40AAR6"/>
<accession>A0AA40AAR6</accession>
<evidence type="ECO:0000313" key="2">
    <source>
        <dbReference type="EMBL" id="KAK0712455.1"/>
    </source>
</evidence>
<feature type="region of interest" description="Disordered" evidence="1">
    <location>
        <begin position="136"/>
        <end position="155"/>
    </location>
</feature>
<proteinExistence type="predicted"/>
<dbReference type="Proteomes" id="UP001172101">
    <property type="component" value="Unassembled WGS sequence"/>
</dbReference>
<evidence type="ECO:0000313" key="3">
    <source>
        <dbReference type="Proteomes" id="UP001172101"/>
    </source>
</evidence>
<dbReference type="EMBL" id="JAUIRO010000005">
    <property type="protein sequence ID" value="KAK0712455.1"/>
    <property type="molecule type" value="Genomic_DNA"/>
</dbReference>
<feature type="compositionally biased region" description="Polar residues" evidence="1">
    <location>
        <begin position="137"/>
        <end position="146"/>
    </location>
</feature>
<protein>
    <recommendedName>
        <fullName evidence="4">Heterokaryon incompatibility domain-containing protein</fullName>
    </recommendedName>
</protein>
<dbReference type="GeneID" id="85317733"/>